<evidence type="ECO:0000313" key="4">
    <source>
        <dbReference type="Proteomes" id="UP000661507"/>
    </source>
</evidence>
<accession>A0A917NKM0</accession>
<dbReference type="InterPro" id="IPR058625">
    <property type="entry name" value="MdtA-like_BSH"/>
</dbReference>
<keyword evidence="4" id="KW-1185">Reference proteome</keyword>
<organism evidence="3 4">
    <name type="scientific">Neoroseomonas lacus</name>
    <dbReference type="NCBI Taxonomy" id="287609"/>
    <lineage>
        <taxon>Bacteria</taxon>
        <taxon>Pseudomonadati</taxon>
        <taxon>Pseudomonadota</taxon>
        <taxon>Alphaproteobacteria</taxon>
        <taxon>Acetobacterales</taxon>
        <taxon>Acetobacteraceae</taxon>
        <taxon>Neoroseomonas</taxon>
    </lineage>
</organism>
<dbReference type="Gene3D" id="1.10.287.470">
    <property type="entry name" value="Helix hairpin bin"/>
    <property type="match status" value="1"/>
</dbReference>
<dbReference type="Gene3D" id="2.40.50.100">
    <property type="match status" value="1"/>
</dbReference>
<evidence type="ECO:0000313" key="3">
    <source>
        <dbReference type="EMBL" id="GGJ04922.1"/>
    </source>
</evidence>
<dbReference type="Proteomes" id="UP000661507">
    <property type="component" value="Unassembled WGS sequence"/>
</dbReference>
<dbReference type="NCBIfam" id="NF007785">
    <property type="entry name" value="PRK10476.1"/>
    <property type="match status" value="1"/>
</dbReference>
<dbReference type="EMBL" id="BMKW01000002">
    <property type="protein sequence ID" value="GGJ04922.1"/>
    <property type="molecule type" value="Genomic_DNA"/>
</dbReference>
<name>A0A917NKM0_9PROT</name>
<protein>
    <submittedName>
        <fullName evidence="3">Multidrug resistance protein MdtN</fullName>
    </submittedName>
</protein>
<dbReference type="Gene3D" id="2.40.30.170">
    <property type="match status" value="1"/>
</dbReference>
<reference evidence="3" key="2">
    <citation type="submission" date="2020-09" db="EMBL/GenBank/DDBJ databases">
        <authorList>
            <person name="Sun Q."/>
            <person name="Zhou Y."/>
        </authorList>
    </citation>
    <scope>NUCLEOTIDE SEQUENCE</scope>
    <source>
        <strain evidence="3">CGMCC 1.3617</strain>
    </source>
</reference>
<dbReference type="SUPFAM" id="SSF111369">
    <property type="entry name" value="HlyD-like secretion proteins"/>
    <property type="match status" value="2"/>
</dbReference>
<dbReference type="InterPro" id="IPR058634">
    <property type="entry name" value="AaeA-lik-b-barrel"/>
</dbReference>
<dbReference type="Pfam" id="PF25963">
    <property type="entry name" value="Beta-barrel_AAEA"/>
    <property type="match status" value="1"/>
</dbReference>
<proteinExistence type="predicted"/>
<dbReference type="Pfam" id="PF25917">
    <property type="entry name" value="BSH_RND"/>
    <property type="match status" value="1"/>
</dbReference>
<feature type="domain" description="p-hydroxybenzoic acid efflux pump subunit AaeA-like beta-barrel" evidence="2">
    <location>
        <begin position="249"/>
        <end position="342"/>
    </location>
</feature>
<gene>
    <name evidence="3" type="ORF">GCM10011320_09820</name>
</gene>
<evidence type="ECO:0000259" key="2">
    <source>
        <dbReference type="Pfam" id="PF25963"/>
    </source>
</evidence>
<reference evidence="3" key="1">
    <citation type="journal article" date="2014" name="Int. J. Syst. Evol. Microbiol.">
        <title>Complete genome sequence of Corynebacterium casei LMG S-19264T (=DSM 44701T), isolated from a smear-ripened cheese.</title>
        <authorList>
            <consortium name="US DOE Joint Genome Institute (JGI-PGF)"/>
            <person name="Walter F."/>
            <person name="Albersmeier A."/>
            <person name="Kalinowski J."/>
            <person name="Ruckert C."/>
        </authorList>
    </citation>
    <scope>NUCLEOTIDE SEQUENCE</scope>
    <source>
        <strain evidence="3">CGMCC 1.3617</strain>
    </source>
</reference>
<sequence>MRAVGLQRRNLVGTLLALLLVGAAVGVGIYVDRRVTAFPSSDDASIDADIVQVAATVGGRVIEIPIRDNQLVARGDLLFRIDPEPYQLAVDRAEAALAISRAALDTRRRVVSTETTDASIAQEQVTRAQTNRDLAARTVERLGPLATHGYVPAQQLDQAQVALRDADTALTQAREHEAASRTAIGTLEGATAGVQAAQAMLATAQRDLRHTQVHATVPGRVTGLTKTVGEILAPSQPLFTLVSTAEWFAVANVREVDLRRLTVGDCATVFSMIDRRHPIAGRVESIGWGVQTDDRINLPRALPVVARTMDWVRVAQRFPVRIRLEAPPEQLVRLGATASIEIRHGPACR</sequence>
<dbReference type="AlphaFoldDB" id="A0A917NKM0"/>
<dbReference type="PANTHER" id="PTHR30367:SF1">
    <property type="entry name" value="MULTIDRUG RESISTANCE PROTEIN MDTN"/>
    <property type="match status" value="1"/>
</dbReference>
<dbReference type="InterPro" id="IPR050393">
    <property type="entry name" value="MFP_Efflux_Pump"/>
</dbReference>
<evidence type="ECO:0000259" key="1">
    <source>
        <dbReference type="Pfam" id="PF25917"/>
    </source>
</evidence>
<comment type="caution">
    <text evidence="3">The sequence shown here is derived from an EMBL/GenBank/DDBJ whole genome shotgun (WGS) entry which is preliminary data.</text>
</comment>
<feature type="domain" description="Multidrug resistance protein MdtA-like barrel-sandwich hybrid" evidence="1">
    <location>
        <begin position="50"/>
        <end position="242"/>
    </location>
</feature>
<dbReference type="PANTHER" id="PTHR30367">
    <property type="entry name" value="P-HYDROXYBENZOIC ACID EFFLUX PUMP SUBUNIT AAEA-RELATED"/>
    <property type="match status" value="1"/>
</dbReference>
<dbReference type="RefSeq" id="WP_188965804.1">
    <property type="nucleotide sequence ID" value="NZ_BMKW01000002.1"/>
</dbReference>